<organism evidence="2 3">
    <name type="scientific">Toxoplasma gondii VAND</name>
    <dbReference type="NCBI Taxonomy" id="933077"/>
    <lineage>
        <taxon>Eukaryota</taxon>
        <taxon>Sar</taxon>
        <taxon>Alveolata</taxon>
        <taxon>Apicomplexa</taxon>
        <taxon>Conoidasida</taxon>
        <taxon>Coccidia</taxon>
        <taxon>Eucoccidiorida</taxon>
        <taxon>Eimeriorina</taxon>
        <taxon>Sarcocystidae</taxon>
        <taxon>Toxoplasma</taxon>
    </lineage>
</organism>
<feature type="compositionally biased region" description="Basic and acidic residues" evidence="1">
    <location>
        <begin position="393"/>
        <end position="404"/>
    </location>
</feature>
<protein>
    <submittedName>
        <fullName evidence="2">Uncharacterized protein</fullName>
    </submittedName>
</protein>
<comment type="caution">
    <text evidence="2">The sequence shown here is derived from an EMBL/GenBank/DDBJ whole genome shotgun (WGS) entry which is preliminary data.</text>
</comment>
<sequence>MAGKSLEARCLLTMKRRFVASPVCYKSSLPSSLLSSLSSPSHSVYPPSASPSSSSHSLSCPPHSLCSPSSLSSRSLSSSSPLRSCPSSSRSSPASSSSSPPSPAFPAGSVVSAFCASSLAAVFALPGALSGLGRDRLWACVSSRSVSFKNRAEWRAFMRLPPKSRVEPRRPIPRIFPWRMAHNPLPRRYPLYKHRTLFLPLSLPSYSPQPAISGVAVAPLTITTNAAQLPRTALLQSAVRQLRPLSAPQSPSPSSPQSSPSQASSEPSFPLNLPGVLREGGLRRREGARSSSWLASLATSLQDDAAQLAGQCFPSASPNISRPASCAFAGTFLAVYSSDEFPAICVVREALGRVAPGVRLALRQEAGEGLLKIFRDDGVAVFVKDEVNRLDRTRKTGEQADVRVRKNAKVPTSSRREEGNQTRGRDAQVG</sequence>
<dbReference type="AlphaFoldDB" id="A0A086PKG1"/>
<dbReference type="Proteomes" id="UP000028840">
    <property type="component" value="Unassembled WGS sequence"/>
</dbReference>
<proteinExistence type="predicted"/>
<reference evidence="2 3" key="1">
    <citation type="submission" date="2014-08" db="EMBL/GenBank/DDBJ databases">
        <authorList>
            <person name="Sibley D."/>
            <person name="Venepally P."/>
            <person name="Karamycheva S."/>
            <person name="Hadjithomas M."/>
            <person name="Khan A."/>
            <person name="Brunk B."/>
            <person name="Roos D."/>
            <person name="Caler E."/>
            <person name="Lorenzi H."/>
        </authorList>
    </citation>
    <scope>NUCLEOTIDE SEQUENCE [LARGE SCALE GENOMIC DNA]</scope>
    <source>
        <strain evidence="2 3">VAND</strain>
    </source>
</reference>
<feature type="region of interest" description="Disordered" evidence="1">
    <location>
        <begin position="244"/>
        <end position="272"/>
    </location>
</feature>
<dbReference type="VEuPathDB" id="ToxoDB:TGVAND_257650"/>
<evidence type="ECO:0000256" key="1">
    <source>
        <dbReference type="SAM" id="MobiDB-lite"/>
    </source>
</evidence>
<feature type="compositionally biased region" description="Low complexity" evidence="1">
    <location>
        <begin position="255"/>
        <end position="268"/>
    </location>
</feature>
<feature type="compositionally biased region" description="Basic and acidic residues" evidence="1">
    <location>
        <begin position="414"/>
        <end position="430"/>
    </location>
</feature>
<gene>
    <name evidence="2" type="ORF">TGVAND_257650</name>
</gene>
<evidence type="ECO:0000313" key="3">
    <source>
        <dbReference type="Proteomes" id="UP000028840"/>
    </source>
</evidence>
<accession>A0A086PKG1</accession>
<reference evidence="2 3" key="2">
    <citation type="journal article" date="2015" name="Eukaryot. Cell">
        <title>Genetic mapping reveals that sinefungin resistance in Toxoplasma gondii is controlled by a putative amino acid transporter locus that can be used as a negative selectable marker.</title>
        <authorList>
            <person name="Behnke M.S."/>
            <person name="Khan A."/>
            <person name="Sibley L.D."/>
        </authorList>
    </citation>
    <scope>NUCLEOTIDE SEQUENCE [LARGE SCALE GENOMIC DNA]</scope>
    <source>
        <strain evidence="2 3">VAND</strain>
    </source>
</reference>
<feature type="region of interest" description="Disordered" evidence="1">
    <location>
        <begin position="29"/>
        <end position="100"/>
    </location>
</feature>
<evidence type="ECO:0000313" key="2">
    <source>
        <dbReference type="EMBL" id="KFH00843.1"/>
    </source>
</evidence>
<dbReference type="OrthoDB" id="333507at2759"/>
<dbReference type="EMBL" id="AEYJ02001595">
    <property type="protein sequence ID" value="KFH00843.1"/>
    <property type="molecule type" value="Genomic_DNA"/>
</dbReference>
<name>A0A086PKG1_TOXGO</name>
<feature type="region of interest" description="Disordered" evidence="1">
    <location>
        <begin position="393"/>
        <end position="430"/>
    </location>
</feature>
<feature type="compositionally biased region" description="Low complexity" evidence="1">
    <location>
        <begin position="29"/>
        <end position="99"/>
    </location>
</feature>